<dbReference type="Proteomes" id="UP000032803">
    <property type="component" value="Chromosome I"/>
</dbReference>
<protein>
    <submittedName>
        <fullName evidence="1">Uncharacterized protein</fullName>
    </submittedName>
</protein>
<accession>A0A0A8UV14</accession>
<gene>
    <name evidence="1" type="ORF">LHA_1910</name>
</gene>
<dbReference type="PATRIC" id="fig|449.7.peg.2222"/>
<evidence type="ECO:0000313" key="2">
    <source>
        <dbReference type="Proteomes" id="UP000032803"/>
    </source>
</evidence>
<organism evidence="1 2">
    <name type="scientific">Legionella hackeliae</name>
    <dbReference type="NCBI Taxonomy" id="449"/>
    <lineage>
        <taxon>Bacteria</taxon>
        <taxon>Pseudomonadati</taxon>
        <taxon>Pseudomonadota</taxon>
        <taxon>Gammaproteobacteria</taxon>
        <taxon>Legionellales</taxon>
        <taxon>Legionellaceae</taxon>
        <taxon>Legionella</taxon>
    </lineage>
</organism>
<name>A0A0A8UV14_LEGHA</name>
<dbReference type="EMBL" id="LN681225">
    <property type="protein sequence ID" value="CEK10942.1"/>
    <property type="molecule type" value="Genomic_DNA"/>
</dbReference>
<reference evidence="2" key="1">
    <citation type="submission" date="2014-09" db="EMBL/GenBank/DDBJ databases">
        <authorList>
            <person name="Gomez-Valero L."/>
        </authorList>
    </citation>
    <scope>NUCLEOTIDE SEQUENCE [LARGE SCALE GENOMIC DNA]</scope>
    <source>
        <strain evidence="2">ATCC35250</strain>
    </source>
</reference>
<dbReference type="RefSeq" id="WP_045106228.1">
    <property type="nucleotide sequence ID" value="NZ_LN681225.1"/>
</dbReference>
<keyword evidence="2" id="KW-1185">Reference proteome</keyword>
<sequence>MKDPLEALEESLAYMFELQTTKKTGNYIHPSVQKLKEALENYKNGPSLSLRELTAAIKLALPVIENYVDGYMVKLKMDALAQVNGSSIIWDAPGPKSRGYPYFQFHTSLAQSRNDFISWISLRCGLEFNTLEPSQQVAVMLTEISKNEFMTKLAEHLLKNPYFLCNLTLASPEIFIEIITTRLGFELENHHIAKAIVYHCDSMIDSSGSSSEEINNYFDELNMHLAVTTRSIDKLLDDSQAKEELEKKDIFQYYNENKTRDYAGQP</sequence>
<proteinExistence type="predicted"/>
<dbReference type="KEGG" id="lha:LHA_1910"/>
<dbReference type="OrthoDB" id="5651381at2"/>
<dbReference type="AlphaFoldDB" id="A0A0A8UV14"/>
<dbReference type="HOGENOM" id="CLU_1045071_0_0_6"/>
<evidence type="ECO:0000313" key="1">
    <source>
        <dbReference type="EMBL" id="CEK10942.1"/>
    </source>
</evidence>